<dbReference type="NCBIfam" id="TIGR02605">
    <property type="entry name" value="CxxC_CxxC_SSSS"/>
    <property type="match status" value="1"/>
</dbReference>
<evidence type="ECO:0000313" key="3">
    <source>
        <dbReference type="EMBL" id="KPK64222.1"/>
    </source>
</evidence>
<dbReference type="STRING" id="1703779.AMJ83_03050"/>
<sequence length="93" mass="10403">MPTYEYECSKCKHAFEEFQKITDKPLVQCPKCGGRLRRLISGGAGLIFKGSGFYVTDYKKANLPQKSEEKGRTLQKSGDKPKPPATTEKSQES</sequence>
<feature type="compositionally biased region" description="Basic and acidic residues" evidence="1">
    <location>
        <begin position="66"/>
        <end position="82"/>
    </location>
</feature>
<gene>
    <name evidence="3" type="ORF">AMJ83_03050</name>
</gene>
<dbReference type="Gene3D" id="2.20.28.30">
    <property type="entry name" value="RNA polymerase ii, chain L"/>
    <property type="match status" value="1"/>
</dbReference>
<dbReference type="PANTHER" id="PTHR34404">
    <property type="entry name" value="REGULATORY PROTEIN, FMDB FAMILY"/>
    <property type="match status" value="1"/>
</dbReference>
<dbReference type="PANTHER" id="PTHR34404:SF2">
    <property type="entry name" value="CONSERVED SERINE RICH PROTEIN"/>
    <property type="match status" value="1"/>
</dbReference>
<evidence type="ECO:0000259" key="2">
    <source>
        <dbReference type="SMART" id="SM00834"/>
    </source>
</evidence>
<proteinExistence type="predicted"/>
<feature type="domain" description="Putative regulatory protein FmdB zinc ribbon" evidence="2">
    <location>
        <begin position="1"/>
        <end position="41"/>
    </location>
</feature>
<accession>A0A0S8FUH6</accession>
<comment type="caution">
    <text evidence="3">The sequence shown here is derived from an EMBL/GenBank/DDBJ whole genome shotgun (WGS) entry which is preliminary data.</text>
</comment>
<dbReference type="EMBL" id="LJUJ01000004">
    <property type="protein sequence ID" value="KPK64222.1"/>
    <property type="molecule type" value="Genomic_DNA"/>
</dbReference>
<name>A0A0S8FUH6_UNCW3</name>
<feature type="region of interest" description="Disordered" evidence="1">
    <location>
        <begin position="64"/>
        <end position="93"/>
    </location>
</feature>
<protein>
    <submittedName>
        <fullName evidence="3">FmdB family transcriptional regulator</fullName>
    </submittedName>
</protein>
<dbReference type="SMART" id="SM00834">
    <property type="entry name" value="CxxC_CXXC_SSSS"/>
    <property type="match status" value="1"/>
</dbReference>
<dbReference type="InterPro" id="IPR013429">
    <property type="entry name" value="Regulatory_FmdB_Zinc_ribbon"/>
</dbReference>
<evidence type="ECO:0000256" key="1">
    <source>
        <dbReference type="SAM" id="MobiDB-lite"/>
    </source>
</evidence>
<dbReference type="Pfam" id="PF09723">
    <property type="entry name" value="Zn_ribbon_8"/>
    <property type="match status" value="1"/>
</dbReference>
<dbReference type="Proteomes" id="UP000051373">
    <property type="component" value="Unassembled WGS sequence"/>
</dbReference>
<reference evidence="3 4" key="1">
    <citation type="journal article" date="2015" name="Microbiome">
        <title>Genomic resolution of linkages in carbon, nitrogen, and sulfur cycling among widespread estuary sediment bacteria.</title>
        <authorList>
            <person name="Baker B.J."/>
            <person name="Lazar C.S."/>
            <person name="Teske A.P."/>
            <person name="Dick G.J."/>
        </authorList>
    </citation>
    <scope>NUCLEOTIDE SEQUENCE [LARGE SCALE GENOMIC DNA]</scope>
    <source>
        <strain evidence="3">SM23_42</strain>
    </source>
</reference>
<evidence type="ECO:0000313" key="4">
    <source>
        <dbReference type="Proteomes" id="UP000051373"/>
    </source>
</evidence>
<dbReference type="PATRIC" id="fig|1703779.3.peg.608"/>
<dbReference type="AlphaFoldDB" id="A0A0S8FUH6"/>
<organism evidence="3 4">
    <name type="scientific">candidate division WOR_3 bacterium SM23_42</name>
    <dbReference type="NCBI Taxonomy" id="1703779"/>
    <lineage>
        <taxon>Bacteria</taxon>
        <taxon>Bacteria division WOR-3</taxon>
    </lineage>
</organism>